<feature type="compositionally biased region" description="Basic and acidic residues" evidence="1">
    <location>
        <begin position="78"/>
        <end position="88"/>
    </location>
</feature>
<evidence type="ECO:0000256" key="3">
    <source>
        <dbReference type="SAM" id="SignalP"/>
    </source>
</evidence>
<keyword evidence="5" id="KW-1185">Reference proteome</keyword>
<keyword evidence="3" id="KW-0732">Signal</keyword>
<feature type="transmembrane region" description="Helical" evidence="2">
    <location>
        <begin position="134"/>
        <end position="159"/>
    </location>
</feature>
<sequence length="285" mass="32713">MRFRCELLVLLLLCTIVQVHLELLQTDAPAQDTQLVDQRRSRKISERLAAEQQEPGLSPGSEEEILQDVLGEGEAIHNRQRRAAESKSKPKPKKPVKTRRRSTSRKPDSKQKAESNAGQKAAPEKKSEPRVHPFPYWIFMTLIPLVFTLMVFIGCFVFYKRAYNRQPWLFQNKAIKESWQEIEKKRKEQKKKRRKDEDERGAAGLPMSAMDMEAPGSDYAGFGTEFNIPKIKEGGLGSIMRDPDLDSAAREEAPRIYKMVYSGNKWRTVDKVPSNMSFEIPSESM</sequence>
<keyword evidence="2" id="KW-1133">Transmembrane helix</keyword>
<evidence type="ECO:0000256" key="1">
    <source>
        <dbReference type="SAM" id="MobiDB-lite"/>
    </source>
</evidence>
<dbReference type="Proteomes" id="UP000024635">
    <property type="component" value="Unassembled WGS sequence"/>
</dbReference>
<feature type="compositionally biased region" description="Basic residues" evidence="1">
    <location>
        <begin position="89"/>
        <end position="104"/>
    </location>
</feature>
<evidence type="ECO:0000313" key="4">
    <source>
        <dbReference type="EMBL" id="EYC14878.1"/>
    </source>
</evidence>
<feature type="chain" id="PRO_5001492447" evidence="3">
    <location>
        <begin position="22"/>
        <end position="285"/>
    </location>
</feature>
<protein>
    <submittedName>
        <fullName evidence="4">Uncharacterized protein</fullName>
    </submittedName>
</protein>
<dbReference type="EMBL" id="JARK01001375">
    <property type="protein sequence ID" value="EYC14878.1"/>
    <property type="molecule type" value="Genomic_DNA"/>
</dbReference>
<evidence type="ECO:0000313" key="5">
    <source>
        <dbReference type="Proteomes" id="UP000024635"/>
    </source>
</evidence>
<gene>
    <name evidence="4" type="primary">Acey_s0039.g59</name>
    <name evidence="4" type="ORF">Y032_0039g59</name>
</gene>
<proteinExistence type="predicted"/>
<reference evidence="5" key="1">
    <citation type="journal article" date="2015" name="Nat. Genet.">
        <title>The genome and transcriptome of the zoonotic hookworm Ancylostoma ceylanicum identify infection-specific gene families.</title>
        <authorList>
            <person name="Schwarz E.M."/>
            <person name="Hu Y."/>
            <person name="Antoshechkin I."/>
            <person name="Miller M.M."/>
            <person name="Sternberg P.W."/>
            <person name="Aroian R.V."/>
        </authorList>
    </citation>
    <scope>NUCLEOTIDE SEQUENCE</scope>
    <source>
        <strain evidence="5">HY135</strain>
    </source>
</reference>
<dbReference type="AlphaFoldDB" id="A0A016UK22"/>
<evidence type="ECO:0000256" key="2">
    <source>
        <dbReference type="SAM" id="Phobius"/>
    </source>
</evidence>
<dbReference type="OrthoDB" id="5872484at2759"/>
<feature type="region of interest" description="Disordered" evidence="1">
    <location>
        <begin position="78"/>
        <end position="128"/>
    </location>
</feature>
<name>A0A016UK22_9BILA</name>
<organism evidence="4 5">
    <name type="scientific">Ancylostoma ceylanicum</name>
    <dbReference type="NCBI Taxonomy" id="53326"/>
    <lineage>
        <taxon>Eukaryota</taxon>
        <taxon>Metazoa</taxon>
        <taxon>Ecdysozoa</taxon>
        <taxon>Nematoda</taxon>
        <taxon>Chromadorea</taxon>
        <taxon>Rhabditida</taxon>
        <taxon>Rhabditina</taxon>
        <taxon>Rhabditomorpha</taxon>
        <taxon>Strongyloidea</taxon>
        <taxon>Ancylostomatidae</taxon>
        <taxon>Ancylostomatinae</taxon>
        <taxon>Ancylostoma</taxon>
    </lineage>
</organism>
<feature type="signal peptide" evidence="3">
    <location>
        <begin position="1"/>
        <end position="21"/>
    </location>
</feature>
<keyword evidence="2" id="KW-0472">Membrane</keyword>
<comment type="caution">
    <text evidence="4">The sequence shown here is derived from an EMBL/GenBank/DDBJ whole genome shotgun (WGS) entry which is preliminary data.</text>
</comment>
<accession>A0A016UK22</accession>
<keyword evidence="2" id="KW-0812">Transmembrane</keyword>